<dbReference type="InterPro" id="IPR055519">
    <property type="entry name" value="DUF7093"/>
</dbReference>
<evidence type="ECO:0000313" key="3">
    <source>
        <dbReference type="Proteomes" id="UP000198397"/>
    </source>
</evidence>
<evidence type="ECO:0000256" key="1">
    <source>
        <dbReference type="SAM" id="MobiDB-lite"/>
    </source>
</evidence>
<accession>A0A238WQJ4</accession>
<dbReference type="RefSeq" id="WP_089384903.1">
    <property type="nucleotide sequence ID" value="NZ_FZNQ01000009.1"/>
</dbReference>
<dbReference type="EMBL" id="FZNQ01000009">
    <property type="protein sequence ID" value="SNR48805.1"/>
    <property type="molecule type" value="Genomic_DNA"/>
</dbReference>
<name>A0A238WQJ4_HALVU</name>
<gene>
    <name evidence="2" type="ORF">SAMN06264855_10979</name>
</gene>
<organism evidence="2 3">
    <name type="scientific">Halorubrum vacuolatum</name>
    <name type="common">Natronobacterium vacuolatum</name>
    <dbReference type="NCBI Taxonomy" id="63740"/>
    <lineage>
        <taxon>Archaea</taxon>
        <taxon>Methanobacteriati</taxon>
        <taxon>Methanobacteriota</taxon>
        <taxon>Stenosarchaea group</taxon>
        <taxon>Halobacteria</taxon>
        <taxon>Halobacteriales</taxon>
        <taxon>Haloferacaceae</taxon>
        <taxon>Halorubrum</taxon>
    </lineage>
</organism>
<feature type="region of interest" description="Disordered" evidence="1">
    <location>
        <begin position="59"/>
        <end position="331"/>
    </location>
</feature>
<feature type="compositionally biased region" description="Acidic residues" evidence="1">
    <location>
        <begin position="87"/>
        <end position="112"/>
    </location>
</feature>
<evidence type="ECO:0000313" key="2">
    <source>
        <dbReference type="EMBL" id="SNR48805.1"/>
    </source>
</evidence>
<dbReference type="Proteomes" id="UP000198397">
    <property type="component" value="Unassembled WGS sequence"/>
</dbReference>
<feature type="compositionally biased region" description="Acidic residues" evidence="1">
    <location>
        <begin position="276"/>
        <end position="286"/>
    </location>
</feature>
<dbReference type="OrthoDB" id="205650at2157"/>
<keyword evidence="3" id="KW-1185">Reference proteome</keyword>
<dbReference type="Pfam" id="PF23373">
    <property type="entry name" value="DUF7093"/>
    <property type="match status" value="1"/>
</dbReference>
<feature type="compositionally biased region" description="Basic and acidic residues" evidence="1">
    <location>
        <begin position="227"/>
        <end position="244"/>
    </location>
</feature>
<feature type="compositionally biased region" description="Acidic residues" evidence="1">
    <location>
        <begin position="193"/>
        <end position="209"/>
    </location>
</feature>
<proteinExistence type="predicted"/>
<sequence>MGLRCLLGHDFNEPEVEREREEDGNEVVTTVREVKTCTRCGETQIVSENTEVTTMERLTEAATSAPTPEEPAEPEGGVHPGGVGAAEIDEEPYEPPVDGDDAVIIDAEDDGPESTTAGASTDSVEPAADMEGTAVDGEEVAEKTDDVDVDAEEPDGVVDDDAEFIESGPGEAELGPDTAEGPADWPDPGTDPDGSEDVPDDGEILDDDAGGSSPDRERGAWPELDQEEKADHEPTPWPDQRGEDEGWSATVDDGDDAGPGVEFGGGLTPEATVDGADVDEDVEFIDAPETSASAGDKATSGGIGTETDDAADGDVVGSGIAREDPPSLQTSADDIDMEYYCPACEMTWDAAGNSMRAGDICPECKRGYVNERPR</sequence>
<dbReference type="AlphaFoldDB" id="A0A238WQJ4"/>
<feature type="region of interest" description="Disordered" evidence="1">
    <location>
        <begin position="1"/>
        <end position="27"/>
    </location>
</feature>
<feature type="compositionally biased region" description="Basic and acidic residues" evidence="1">
    <location>
        <begin position="10"/>
        <end position="21"/>
    </location>
</feature>
<reference evidence="2 3" key="1">
    <citation type="submission" date="2017-06" db="EMBL/GenBank/DDBJ databases">
        <authorList>
            <person name="Kim H.J."/>
            <person name="Triplett B.A."/>
        </authorList>
    </citation>
    <scope>NUCLEOTIDE SEQUENCE [LARGE SCALE GENOMIC DNA]</scope>
    <source>
        <strain evidence="2 3">DSM 8800</strain>
    </source>
</reference>
<protein>
    <submittedName>
        <fullName evidence="2">Uncharacterized protein</fullName>
    </submittedName>
</protein>
<feature type="compositionally biased region" description="Acidic residues" evidence="1">
    <location>
        <begin position="147"/>
        <end position="164"/>
    </location>
</feature>
<feature type="compositionally biased region" description="Polar residues" evidence="1">
    <location>
        <begin position="113"/>
        <end position="123"/>
    </location>
</feature>